<dbReference type="GO" id="GO:0005886">
    <property type="term" value="C:plasma membrane"/>
    <property type="evidence" value="ECO:0007669"/>
    <property type="project" value="UniProtKB-SubCell"/>
</dbReference>
<evidence type="ECO:0000259" key="10">
    <source>
        <dbReference type="Pfam" id="PF05649"/>
    </source>
</evidence>
<dbReference type="InterPro" id="IPR024079">
    <property type="entry name" value="MetalloPept_cat_dom_sf"/>
</dbReference>
<accession>A0A6P8Z6K1</accession>
<feature type="domain" description="Peptidase M13 C-terminal" evidence="9">
    <location>
        <begin position="561"/>
        <end position="764"/>
    </location>
</feature>
<dbReference type="InterPro" id="IPR042089">
    <property type="entry name" value="Peptidase_M13_dom_2"/>
</dbReference>
<proteinExistence type="inferred from homology"/>
<evidence type="ECO:0000256" key="3">
    <source>
        <dbReference type="ARBA" id="ARBA00007357"/>
    </source>
</evidence>
<dbReference type="OrthoDB" id="6475849at2759"/>
<keyword evidence="8" id="KW-0482">Metalloprotease</keyword>
<name>A0A6P8Z6K1_THRPL</name>
<dbReference type="SUPFAM" id="SSF55486">
    <property type="entry name" value="Metalloproteases ('zincins'), catalytic domain"/>
    <property type="match status" value="1"/>
</dbReference>
<comment type="cofactor">
    <cofactor evidence="1">
        <name>Zn(2+)</name>
        <dbReference type="ChEBI" id="CHEBI:29105"/>
    </cofactor>
</comment>
<keyword evidence="7" id="KW-0862">Zinc</keyword>
<evidence type="ECO:0000259" key="9">
    <source>
        <dbReference type="Pfam" id="PF01431"/>
    </source>
</evidence>
<dbReference type="PRINTS" id="PR00786">
    <property type="entry name" value="NEPRILYSIN"/>
</dbReference>
<evidence type="ECO:0000256" key="2">
    <source>
        <dbReference type="ARBA" id="ARBA00004401"/>
    </source>
</evidence>
<sequence>MSACAAPPTGSMAAPREESASSSNRRHYLGVVCLLVLAAGWSESRTIFNYDVVNALTGDGNFLENGAVLESYEVCETRACRAAARSLLESLNMSANPCTDFYDFACGGWISKHPVPATESHFNHFNEAEDRLQHQLKGILESEAGPEEPVPVQQAKALYQTCLNTDGVEAEGLSPLLTELAVLGGWPMAMEEDAWDEAAFSWQAAVTRMLGQWSIGPLFIMYVFTDKMDSSRNIITLDQPGLTLARRMLVEPAAYRPQHAAMLAWMSGAALELARAAGRPLDPQHVTEQAQQVVLFEAELAKITTPPESRRDGFRIYNPRTVAELQTWTSAVRPVRADSEPRWLDVLRGMTAASGITVDASERIVVKELDFVQKLVSLVDRTPRRVLANYIWWRLVRALSGDLTDAMRQLAFQFDRALIGTLEDTPRWKDCVQRTSSFLGFAVGYEYVRRHFDDAAKQSAVALVRDLRASFAADMAAVAWMDADTRDAALHKARAMTEFIGYPEWYANASALEHHYRGVSVGSSHFRNTLGMRSYLMRQAVVKLRKPVDRLEWLTGPAVVNAYYNPGANSIIFPAGILQPPFFSRGRVEALNYGGVGVAIGHEITHGFDDMGRQSDAQGNLAQWWSAATLETYLRKAQCIVQQYDAYRVPEIDGLLGSAATVNGVTTQGENIADNGGLRLAYKAYQRYLQRAGPEPRLVGLEEFTPEQLFFLGFGTTWCESTTRESLLNEVLTDAHAPHRFRVQGSLANSREFAAAWGCPTQQAAAQPQCLVW</sequence>
<dbReference type="Pfam" id="PF01431">
    <property type="entry name" value="Peptidase_M13"/>
    <property type="match status" value="1"/>
</dbReference>
<protein>
    <submittedName>
        <fullName evidence="12">Endothelin-converting enzyme 2-like isoform X1</fullName>
    </submittedName>
</protein>
<dbReference type="Gene3D" id="1.10.1380.10">
    <property type="entry name" value="Neutral endopeptidase , domain2"/>
    <property type="match status" value="1"/>
</dbReference>
<dbReference type="KEGG" id="tpal:117645919"/>
<evidence type="ECO:0000313" key="12">
    <source>
        <dbReference type="RefSeq" id="XP_034242362.1"/>
    </source>
</evidence>
<keyword evidence="4" id="KW-0645">Protease</keyword>
<dbReference type="InterPro" id="IPR008753">
    <property type="entry name" value="Peptidase_M13_N"/>
</dbReference>
<dbReference type="Pfam" id="PF05649">
    <property type="entry name" value="Peptidase_M13_N"/>
    <property type="match status" value="1"/>
</dbReference>
<dbReference type="Proteomes" id="UP000515158">
    <property type="component" value="Unplaced"/>
</dbReference>
<evidence type="ECO:0000256" key="7">
    <source>
        <dbReference type="ARBA" id="ARBA00022833"/>
    </source>
</evidence>
<evidence type="ECO:0000256" key="8">
    <source>
        <dbReference type="ARBA" id="ARBA00023049"/>
    </source>
</evidence>
<reference evidence="12" key="1">
    <citation type="submission" date="2025-08" db="UniProtKB">
        <authorList>
            <consortium name="RefSeq"/>
        </authorList>
    </citation>
    <scope>IDENTIFICATION</scope>
    <source>
        <tissue evidence="12">Total insect</tissue>
    </source>
</reference>
<keyword evidence="11" id="KW-1185">Reference proteome</keyword>
<evidence type="ECO:0000256" key="4">
    <source>
        <dbReference type="ARBA" id="ARBA00022670"/>
    </source>
</evidence>
<evidence type="ECO:0000256" key="1">
    <source>
        <dbReference type="ARBA" id="ARBA00001947"/>
    </source>
</evidence>
<dbReference type="PANTHER" id="PTHR11733">
    <property type="entry name" value="ZINC METALLOPROTEASE FAMILY M13 NEPRILYSIN-RELATED"/>
    <property type="match status" value="1"/>
</dbReference>
<dbReference type="RefSeq" id="XP_034242362.1">
    <property type="nucleotide sequence ID" value="XM_034386471.1"/>
</dbReference>
<keyword evidence="5" id="KW-0479">Metal-binding</keyword>
<gene>
    <name evidence="12" type="primary">LOC117645919</name>
</gene>
<organism evidence="12">
    <name type="scientific">Thrips palmi</name>
    <name type="common">Melon thrips</name>
    <dbReference type="NCBI Taxonomy" id="161013"/>
    <lineage>
        <taxon>Eukaryota</taxon>
        <taxon>Metazoa</taxon>
        <taxon>Ecdysozoa</taxon>
        <taxon>Arthropoda</taxon>
        <taxon>Hexapoda</taxon>
        <taxon>Insecta</taxon>
        <taxon>Pterygota</taxon>
        <taxon>Neoptera</taxon>
        <taxon>Paraneoptera</taxon>
        <taxon>Thysanoptera</taxon>
        <taxon>Terebrantia</taxon>
        <taxon>Thripoidea</taxon>
        <taxon>Thripidae</taxon>
        <taxon>Thrips</taxon>
    </lineage>
</organism>
<dbReference type="InterPro" id="IPR018497">
    <property type="entry name" value="Peptidase_M13_C"/>
</dbReference>
<dbReference type="CDD" id="cd08662">
    <property type="entry name" value="M13"/>
    <property type="match status" value="1"/>
</dbReference>
<keyword evidence="6" id="KW-0378">Hydrolase</keyword>
<dbReference type="GO" id="GO:0004222">
    <property type="term" value="F:metalloendopeptidase activity"/>
    <property type="evidence" value="ECO:0007669"/>
    <property type="project" value="InterPro"/>
</dbReference>
<evidence type="ECO:0000256" key="6">
    <source>
        <dbReference type="ARBA" id="ARBA00022801"/>
    </source>
</evidence>
<feature type="domain" description="Peptidase M13 N-terminal" evidence="10">
    <location>
        <begin position="97"/>
        <end position="503"/>
    </location>
</feature>
<dbReference type="PROSITE" id="PS51885">
    <property type="entry name" value="NEPRILYSIN"/>
    <property type="match status" value="1"/>
</dbReference>
<comment type="similarity">
    <text evidence="3">Belongs to the peptidase M13 family.</text>
</comment>
<dbReference type="GO" id="GO:0016485">
    <property type="term" value="P:protein processing"/>
    <property type="evidence" value="ECO:0007669"/>
    <property type="project" value="TreeGrafter"/>
</dbReference>
<dbReference type="AlphaFoldDB" id="A0A6P8Z6K1"/>
<dbReference type="InParanoid" id="A0A6P8Z6K1"/>
<comment type="subcellular location">
    <subcellularLocation>
        <location evidence="2">Cell membrane</location>
        <topology evidence="2">Single-pass type II membrane protein</topology>
    </subcellularLocation>
</comment>
<dbReference type="PANTHER" id="PTHR11733:SF237">
    <property type="entry name" value="NEPRILYSIN-LIKE 4"/>
    <property type="match status" value="1"/>
</dbReference>
<dbReference type="InterPro" id="IPR000718">
    <property type="entry name" value="Peptidase_M13"/>
</dbReference>
<dbReference type="GO" id="GO:0046872">
    <property type="term" value="F:metal ion binding"/>
    <property type="evidence" value="ECO:0007669"/>
    <property type="project" value="UniProtKB-KW"/>
</dbReference>
<evidence type="ECO:0000256" key="5">
    <source>
        <dbReference type="ARBA" id="ARBA00022723"/>
    </source>
</evidence>
<dbReference type="Gene3D" id="3.40.390.10">
    <property type="entry name" value="Collagenase (Catalytic Domain)"/>
    <property type="match status" value="1"/>
</dbReference>
<evidence type="ECO:0000313" key="11">
    <source>
        <dbReference type="Proteomes" id="UP000515158"/>
    </source>
</evidence>
<dbReference type="GeneID" id="117645919"/>